<feature type="transmembrane region" description="Helical" evidence="2">
    <location>
        <begin position="374"/>
        <end position="394"/>
    </location>
</feature>
<accession>A9KEA9</accession>
<dbReference type="Proteomes" id="UP000008555">
    <property type="component" value="Chromosome"/>
</dbReference>
<dbReference type="KEGG" id="cbd:CBUD_1591"/>
<sequence length="538" mass="60806">MSRGHLNTDNGELLPLFIKKTVPDAIQTLVERFQKKMTEGTQERFTRRDYFMEFAAFSLAAASGLMYWDSSQEGGERWEKYLHTVVALYAAQLGGAVTNGLFNLVSYRRIFYALRTKRSEEEKMITQMKGEKTKWGASFFIALFALLPIWYESLGGALLKKILSNSSGLLNVPVNMLGAKLWFDQNQENMHRFFDRIRGKCCAMDLELKSKQEALREAKEAIVKRIRDQAKVYANLDVRCRERVFNEWMYEGGQPGNLLSWGQFLSKLLNTQVFEFLEGSILSDSSTLAEGKSWLQRSLRPVVWSAAVLAFFANFGYGVMSFYAGKSIIDSDIFGALSTSLHLIPSLAYTQEGVSIFSEFVLSGQSLEWREMPALYFFLAGASLLVASLSGVTADQMGYEGWKKWFYRLGGETAAIVSGVLHNFPTAWVYNWPQCLTAAKDVVHRCAKGDLKRDFIFIKGLNELADLLERMPISSCEKFLNSSMVPREDIRTFLSTIMSDEQLQKIDRFYGDQSISHGDTTGASSSASPCSDNYHTFN</sequence>
<evidence type="ECO:0000313" key="3">
    <source>
        <dbReference type="EMBL" id="ABS76600.1"/>
    </source>
</evidence>
<dbReference type="RefSeq" id="WP_011997169.1">
    <property type="nucleotide sequence ID" value="NC_009727.1"/>
</dbReference>
<dbReference type="AlphaFoldDB" id="A9KEA9"/>
<feature type="transmembrane region" description="Helical" evidence="2">
    <location>
        <begin position="302"/>
        <end position="324"/>
    </location>
</feature>
<dbReference type="HOGENOM" id="CLU_505987_0_0_6"/>
<feature type="region of interest" description="Disordered" evidence="1">
    <location>
        <begin position="517"/>
        <end position="538"/>
    </location>
</feature>
<feature type="transmembrane region" description="Helical" evidence="2">
    <location>
        <begin position="88"/>
        <end position="114"/>
    </location>
</feature>
<dbReference type="EMBL" id="CP000733">
    <property type="protein sequence ID" value="ABS76600.1"/>
    <property type="molecule type" value="Genomic_DNA"/>
</dbReference>
<reference evidence="3 4" key="1">
    <citation type="journal article" date="2009" name="Infect. Immun.">
        <title>Comparative genomics reveal extensive transposon-mediated genomic plasticity and diversity among potential effector proteins within the genus Coxiella.</title>
        <authorList>
            <person name="Beare P.A."/>
            <person name="Unsworth N."/>
            <person name="Andoh M."/>
            <person name="Voth D.E."/>
            <person name="Omsland A."/>
            <person name="Gilk S.D."/>
            <person name="Williams K.P."/>
            <person name="Sobral B.W."/>
            <person name="Kupko J.J.III."/>
            <person name="Porcella S.F."/>
            <person name="Samuel J.E."/>
            <person name="Heinzen R.A."/>
        </authorList>
    </citation>
    <scope>NUCLEOTIDE SEQUENCE [LARGE SCALE GENOMIC DNA]</scope>
    <source>
        <strain evidence="3 4">Dugway 5J108-111</strain>
    </source>
</reference>
<feature type="transmembrane region" description="Helical" evidence="2">
    <location>
        <begin position="50"/>
        <end position="68"/>
    </location>
</feature>
<organism evidence="3 4">
    <name type="scientific">Coxiella burnetii (strain Dugway 5J108-111)</name>
    <dbReference type="NCBI Taxonomy" id="434922"/>
    <lineage>
        <taxon>Bacteria</taxon>
        <taxon>Pseudomonadati</taxon>
        <taxon>Pseudomonadota</taxon>
        <taxon>Gammaproteobacteria</taxon>
        <taxon>Legionellales</taxon>
        <taxon>Coxiellaceae</taxon>
        <taxon>Coxiella</taxon>
    </lineage>
</organism>
<keyword evidence="2" id="KW-0472">Membrane</keyword>
<keyword evidence="2" id="KW-1133">Transmembrane helix</keyword>
<feature type="transmembrane region" description="Helical" evidence="2">
    <location>
        <begin position="163"/>
        <end position="183"/>
    </location>
</feature>
<protein>
    <submittedName>
        <fullName evidence="3">Hypothetical membrane spanning protein</fullName>
    </submittedName>
</protein>
<keyword evidence="2" id="KW-0812">Transmembrane</keyword>
<evidence type="ECO:0000256" key="1">
    <source>
        <dbReference type="SAM" id="MobiDB-lite"/>
    </source>
</evidence>
<evidence type="ECO:0000313" key="4">
    <source>
        <dbReference type="Proteomes" id="UP000008555"/>
    </source>
</evidence>
<feature type="transmembrane region" description="Helical" evidence="2">
    <location>
        <begin position="135"/>
        <end position="151"/>
    </location>
</feature>
<evidence type="ECO:0000256" key="2">
    <source>
        <dbReference type="SAM" id="Phobius"/>
    </source>
</evidence>
<proteinExistence type="predicted"/>
<name>A9KEA9_COXBN</name>
<gene>
    <name evidence="3" type="ordered locus">CBUD_1591</name>
</gene>